<dbReference type="Proteomes" id="UP000053748">
    <property type="component" value="Unassembled WGS sequence"/>
</dbReference>
<dbReference type="SFLD" id="SFLDG01129">
    <property type="entry name" value="C1.5:_HAD__Beta-PGM__Phosphata"/>
    <property type="match status" value="1"/>
</dbReference>
<dbReference type="InterPro" id="IPR023198">
    <property type="entry name" value="PGP-like_dom2"/>
</dbReference>
<dbReference type="FunFam" id="3.40.50.1000:FF:000038">
    <property type="entry name" value="Fructose-1-phosphate/6-phosphogluconate phosphatase"/>
    <property type="match status" value="1"/>
</dbReference>
<dbReference type="PANTHER" id="PTHR43481">
    <property type="entry name" value="FRUCTOSE-1-PHOSPHATE PHOSPHATASE"/>
    <property type="match status" value="1"/>
</dbReference>
<dbReference type="NCBIfam" id="TIGR02009">
    <property type="entry name" value="PGMB-YQAB-SF"/>
    <property type="match status" value="1"/>
</dbReference>
<dbReference type="Gene3D" id="3.40.50.1000">
    <property type="entry name" value="HAD superfamily/HAD-like"/>
    <property type="match status" value="1"/>
</dbReference>
<reference evidence="2" key="1">
    <citation type="submission" date="2017-12" db="EMBL/GenBank/DDBJ databases">
        <title>FDA dAtabase for Regulatory Grade micrObial Sequences (FDA-ARGOS): Supporting development and validation of Infectious Disease Dx tests.</title>
        <authorList>
            <person name="Hoffmann M."/>
            <person name="Allard M."/>
            <person name="Evans P."/>
            <person name="Brown E."/>
            <person name="Tallon L.J."/>
            <person name="Sadzewicz L."/>
            <person name="Sengamalay N."/>
            <person name="Ott S."/>
            <person name="Godinez A."/>
            <person name="Nagaraj S."/>
            <person name="Vavikolanu K."/>
            <person name="Aluvathingal J."/>
            <person name="Nadendla S."/>
            <person name="Hobson J."/>
            <person name="Sichtig H."/>
        </authorList>
    </citation>
    <scope>NUCLEOTIDE SEQUENCE [LARGE SCALE GENOMIC DNA]</scope>
    <source>
        <strain evidence="2">FDAARGOS_113</strain>
    </source>
</reference>
<dbReference type="InterPro" id="IPR006439">
    <property type="entry name" value="HAD-SF_hydro_IA"/>
</dbReference>
<sequence length="212" mass="23319">MTILLQIIGENVFGVNLSFYDGFIFDMDGTLLDTMPAHLAAWKATAEHFGFPFDSQWLYGLGGMPSAKIAMHINEKLGLSLDPEQVAGYKMDVFASMDLQAELIPPTYELLCQWHGKKKMAIGTGSQRDSALRLLSSAQVLDKFDAVVTATDVTEHKPHPETFLMACELMSLQPKQCLVFEDTQLGLQAAHAGGMDCMLVTEQGLVFYPLPA</sequence>
<evidence type="ECO:0000256" key="1">
    <source>
        <dbReference type="ARBA" id="ARBA00006171"/>
    </source>
</evidence>
<dbReference type="EMBL" id="LOSJ02000001">
    <property type="protein sequence ID" value="PNM64160.1"/>
    <property type="molecule type" value="Genomic_DNA"/>
</dbReference>
<comment type="similarity">
    <text evidence="1">Belongs to the HAD-like hydrolase superfamily. CbbY/CbbZ/Gph/YieH family.</text>
</comment>
<dbReference type="InterPro" id="IPR051806">
    <property type="entry name" value="HAD-like_SPP"/>
</dbReference>
<dbReference type="Pfam" id="PF13419">
    <property type="entry name" value="HAD_2"/>
    <property type="match status" value="1"/>
</dbReference>
<name>A0A2J9VK58_VIBMI</name>
<dbReference type="SUPFAM" id="SSF56784">
    <property type="entry name" value="HAD-like"/>
    <property type="match status" value="1"/>
</dbReference>
<dbReference type="InterPro" id="IPR041492">
    <property type="entry name" value="HAD_2"/>
</dbReference>
<dbReference type="RefSeq" id="WP_000153875.1">
    <property type="nucleotide sequence ID" value="NZ_CAWMSS010000002.1"/>
</dbReference>
<comment type="caution">
    <text evidence="2">The sequence shown here is derived from an EMBL/GenBank/DDBJ whole genome shotgun (WGS) entry which is preliminary data.</text>
</comment>
<accession>A0A2J9VK58</accession>
<dbReference type="GO" id="GO:0050308">
    <property type="term" value="F:sugar-phosphatase activity"/>
    <property type="evidence" value="ECO:0007669"/>
    <property type="project" value="TreeGrafter"/>
</dbReference>
<dbReference type="InterPro" id="IPR023214">
    <property type="entry name" value="HAD_sf"/>
</dbReference>
<dbReference type="PRINTS" id="PR00413">
    <property type="entry name" value="HADHALOGNASE"/>
</dbReference>
<dbReference type="OrthoDB" id="9782449at2"/>
<dbReference type="NCBIfam" id="TIGR01509">
    <property type="entry name" value="HAD-SF-IA-v3"/>
    <property type="match status" value="1"/>
</dbReference>
<dbReference type="PANTHER" id="PTHR43481:SF4">
    <property type="entry name" value="GLYCEROL-1-PHOSPHATE PHOSPHOHYDROLASE 1-RELATED"/>
    <property type="match status" value="1"/>
</dbReference>
<proteinExistence type="inferred from homology"/>
<protein>
    <submittedName>
        <fullName evidence="2">Beta-phosphoglucomutase family hydrolase</fullName>
    </submittedName>
</protein>
<dbReference type="InterPro" id="IPR010976">
    <property type="entry name" value="B-phosphoglucomutase_hydrolase"/>
</dbReference>
<organism evidence="2 3">
    <name type="scientific">Vibrio mimicus</name>
    <dbReference type="NCBI Taxonomy" id="674"/>
    <lineage>
        <taxon>Bacteria</taxon>
        <taxon>Pseudomonadati</taxon>
        <taxon>Pseudomonadota</taxon>
        <taxon>Gammaproteobacteria</taxon>
        <taxon>Vibrionales</taxon>
        <taxon>Vibrionaceae</taxon>
        <taxon>Vibrio</taxon>
    </lineage>
</organism>
<dbReference type="InterPro" id="IPR036412">
    <property type="entry name" value="HAD-like_sf"/>
</dbReference>
<dbReference type="SFLD" id="SFLDS00003">
    <property type="entry name" value="Haloacid_Dehalogenase"/>
    <property type="match status" value="1"/>
</dbReference>
<keyword evidence="2" id="KW-0378">Hydrolase</keyword>
<evidence type="ECO:0000313" key="3">
    <source>
        <dbReference type="Proteomes" id="UP000053748"/>
    </source>
</evidence>
<gene>
    <name evidence="2" type="ORF">AL544_004395</name>
</gene>
<dbReference type="AlphaFoldDB" id="A0A2J9VK58"/>
<keyword evidence="3" id="KW-1185">Reference proteome</keyword>
<dbReference type="CDD" id="cd07505">
    <property type="entry name" value="HAD_BPGM-like"/>
    <property type="match status" value="1"/>
</dbReference>
<dbReference type="STRING" id="674.VM_16575"/>
<dbReference type="Gene3D" id="1.10.150.240">
    <property type="entry name" value="Putative phosphatase, domain 2"/>
    <property type="match status" value="1"/>
</dbReference>
<evidence type="ECO:0000313" key="2">
    <source>
        <dbReference type="EMBL" id="PNM64160.1"/>
    </source>
</evidence>